<proteinExistence type="predicted"/>
<evidence type="ECO:0000256" key="1">
    <source>
        <dbReference type="ARBA" id="ARBA00017378"/>
    </source>
</evidence>
<dbReference type="NCBIfam" id="NF007032">
    <property type="entry name" value="PRK09496.1-4"/>
    <property type="match status" value="1"/>
</dbReference>
<dbReference type="InterPro" id="IPR050721">
    <property type="entry name" value="Trk_Ktr_HKT_K-transport"/>
</dbReference>
<dbReference type="Pfam" id="PF02080">
    <property type="entry name" value="TrkA_C"/>
    <property type="match status" value="2"/>
</dbReference>
<feature type="domain" description="RCK N-terminal" evidence="7">
    <location>
        <begin position="233"/>
        <end position="352"/>
    </location>
</feature>
<dbReference type="InterPro" id="IPR036721">
    <property type="entry name" value="RCK_C_sf"/>
</dbReference>
<dbReference type="Proteomes" id="UP000730739">
    <property type="component" value="Unassembled WGS sequence"/>
</dbReference>
<protein>
    <recommendedName>
        <fullName evidence="1">Trk system potassium uptake protein TrkA</fullName>
    </recommendedName>
</protein>
<dbReference type="RefSeq" id="WP_209604582.1">
    <property type="nucleotide sequence ID" value="NZ_JAGILA010000007.1"/>
</dbReference>
<accession>A0ABS4R6N7</accession>
<evidence type="ECO:0000256" key="6">
    <source>
        <dbReference type="ARBA" id="ARBA00023065"/>
    </source>
</evidence>
<dbReference type="Gene3D" id="3.40.50.720">
    <property type="entry name" value="NAD(P)-binding Rossmann-like Domain"/>
    <property type="match status" value="2"/>
</dbReference>
<evidence type="ECO:0000256" key="3">
    <source>
        <dbReference type="ARBA" id="ARBA00022538"/>
    </source>
</evidence>
<dbReference type="NCBIfam" id="NF007031">
    <property type="entry name" value="PRK09496.1-2"/>
    <property type="match status" value="1"/>
</dbReference>
<feature type="domain" description="RCK C-terminal" evidence="8">
    <location>
        <begin position="372"/>
        <end position="453"/>
    </location>
</feature>
<dbReference type="NCBIfam" id="NF007030">
    <property type="entry name" value="PRK09496.1-1"/>
    <property type="match status" value="1"/>
</dbReference>
<evidence type="ECO:0000313" key="10">
    <source>
        <dbReference type="Proteomes" id="UP000730739"/>
    </source>
</evidence>
<keyword evidence="4" id="KW-0630">Potassium</keyword>
<evidence type="ECO:0000259" key="8">
    <source>
        <dbReference type="PROSITE" id="PS51202"/>
    </source>
</evidence>
<dbReference type="InterPro" id="IPR003148">
    <property type="entry name" value="RCK_N"/>
</dbReference>
<reference evidence="9 10" key="1">
    <citation type="submission" date="2021-03" db="EMBL/GenBank/DDBJ databases">
        <title>Genomic Encyclopedia of Type Strains, Phase IV (KMG-IV): sequencing the most valuable type-strain genomes for metagenomic binning, comparative biology and taxonomic classification.</title>
        <authorList>
            <person name="Goeker M."/>
        </authorList>
    </citation>
    <scope>NUCLEOTIDE SEQUENCE [LARGE SCALE GENOMIC DNA]</scope>
    <source>
        <strain evidence="9 10">DSM 13372</strain>
    </source>
</reference>
<comment type="caution">
    <text evidence="9">The sequence shown here is derived from an EMBL/GenBank/DDBJ whole genome shotgun (WGS) entry which is preliminary data.</text>
</comment>
<sequence>MKVLICGAGQVGFGIAERLSQEDNDVSVIDTAPDLIAHITETLDVRGYVGHGSHPDVLARAGADQADMIIAVTLHDEVNIVACEVAHAIFNVPTKVARIRAQSYLAPEYSDLFSRENVPIDVTISPEIEVGQLVLRRISFPGATDVVRFAEDRITMIAIECMEDCPVVDTPLHQLSQLFPDLRATVTGIFRKGRLIVPHSTDQLQTGDLAYVVCDRDHTRRTLALFGHEEQEARRIIIFGGGNIGHFVARMIEKQQPRMRVKLIESDRNRAVFISDKLNNTVVLQGSAMDQRILMQADVQDADLVVALTNSDQINILGSMMAKRLGAKSTLVLINEPAYQGFASTAGVDAHINPRAVTISRVLQHVRKGRIRSVYAVQNGMAEVIEAEALETSPLVGRALRELNLPEGIRIGGLYRDKTFILPDGSTRIKAKDRVVLLAAASAVRDVEQLFRVSIQYF</sequence>
<evidence type="ECO:0000313" key="9">
    <source>
        <dbReference type="EMBL" id="MBP2237959.1"/>
    </source>
</evidence>
<dbReference type="InterPro" id="IPR006037">
    <property type="entry name" value="RCK_C"/>
</dbReference>
<feature type="domain" description="RCK N-terminal" evidence="7">
    <location>
        <begin position="1"/>
        <end position="119"/>
    </location>
</feature>
<dbReference type="NCBIfam" id="NF007039">
    <property type="entry name" value="PRK09496.3-2"/>
    <property type="match status" value="1"/>
</dbReference>
<feature type="domain" description="RCK C-terminal" evidence="8">
    <location>
        <begin position="144"/>
        <end position="229"/>
    </location>
</feature>
<dbReference type="PROSITE" id="PS51201">
    <property type="entry name" value="RCK_N"/>
    <property type="match status" value="2"/>
</dbReference>
<dbReference type="PRINTS" id="PR00335">
    <property type="entry name" value="KUPTAKETRKA"/>
</dbReference>
<keyword evidence="6" id="KW-0406">Ion transport</keyword>
<evidence type="ECO:0000256" key="5">
    <source>
        <dbReference type="ARBA" id="ARBA00023027"/>
    </source>
</evidence>
<evidence type="ECO:0000256" key="4">
    <source>
        <dbReference type="ARBA" id="ARBA00022958"/>
    </source>
</evidence>
<dbReference type="PROSITE" id="PS51202">
    <property type="entry name" value="RCK_C"/>
    <property type="match status" value="2"/>
</dbReference>
<evidence type="ECO:0000256" key="2">
    <source>
        <dbReference type="ARBA" id="ARBA00022448"/>
    </source>
</evidence>
<dbReference type="PANTHER" id="PTHR43833:SF5">
    <property type="entry name" value="TRK SYSTEM POTASSIUM UPTAKE PROTEIN TRKA"/>
    <property type="match status" value="1"/>
</dbReference>
<keyword evidence="2" id="KW-0813">Transport</keyword>
<dbReference type="InterPro" id="IPR036291">
    <property type="entry name" value="NAD(P)-bd_dom_sf"/>
</dbReference>
<dbReference type="SUPFAM" id="SSF51735">
    <property type="entry name" value="NAD(P)-binding Rossmann-fold domains"/>
    <property type="match status" value="2"/>
</dbReference>
<dbReference type="InterPro" id="IPR006036">
    <property type="entry name" value="K_uptake_TrkA"/>
</dbReference>
<gene>
    <name evidence="9" type="ORF">J2Z31_004486</name>
</gene>
<name>A0ABS4R6N7_9HYPH</name>
<dbReference type="EMBL" id="JAGILA010000007">
    <property type="protein sequence ID" value="MBP2237959.1"/>
    <property type="molecule type" value="Genomic_DNA"/>
</dbReference>
<dbReference type="PANTHER" id="PTHR43833">
    <property type="entry name" value="POTASSIUM CHANNEL PROTEIN 2-RELATED-RELATED"/>
    <property type="match status" value="1"/>
</dbReference>
<dbReference type="SUPFAM" id="SSF116726">
    <property type="entry name" value="TrkA C-terminal domain-like"/>
    <property type="match status" value="2"/>
</dbReference>
<evidence type="ECO:0000259" key="7">
    <source>
        <dbReference type="PROSITE" id="PS51201"/>
    </source>
</evidence>
<dbReference type="Pfam" id="PF02254">
    <property type="entry name" value="TrkA_N"/>
    <property type="match status" value="2"/>
</dbReference>
<keyword evidence="10" id="KW-1185">Reference proteome</keyword>
<dbReference type="Gene3D" id="3.30.70.1450">
    <property type="entry name" value="Regulator of K+ conductance, C-terminal domain"/>
    <property type="match status" value="2"/>
</dbReference>
<keyword evidence="3" id="KW-0633">Potassium transport</keyword>
<organism evidence="9 10">
    <name type="scientific">Sinorhizobium kostiense</name>
    <dbReference type="NCBI Taxonomy" id="76747"/>
    <lineage>
        <taxon>Bacteria</taxon>
        <taxon>Pseudomonadati</taxon>
        <taxon>Pseudomonadota</taxon>
        <taxon>Alphaproteobacteria</taxon>
        <taxon>Hyphomicrobiales</taxon>
        <taxon>Rhizobiaceae</taxon>
        <taxon>Sinorhizobium/Ensifer group</taxon>
        <taxon>Sinorhizobium</taxon>
    </lineage>
</organism>
<keyword evidence="5" id="KW-0520">NAD</keyword>